<proteinExistence type="predicted"/>
<protein>
    <submittedName>
        <fullName evidence="1">Uncharacterized protein</fullName>
    </submittedName>
</protein>
<accession>A0AAE4FSF7</accession>
<organism evidence="1 2">
    <name type="scientific">Pseudocalidococcus azoricus BACA0444</name>
    <dbReference type="NCBI Taxonomy" id="2918990"/>
    <lineage>
        <taxon>Bacteria</taxon>
        <taxon>Bacillati</taxon>
        <taxon>Cyanobacteriota</taxon>
        <taxon>Cyanophyceae</taxon>
        <taxon>Acaryochloridales</taxon>
        <taxon>Thermosynechococcaceae</taxon>
        <taxon>Pseudocalidococcus</taxon>
        <taxon>Pseudocalidococcus azoricus</taxon>
    </lineage>
</organism>
<comment type="caution">
    <text evidence="1">The sequence shown here is derived from an EMBL/GenBank/DDBJ whole genome shotgun (WGS) entry which is preliminary data.</text>
</comment>
<dbReference type="RefSeq" id="WP_322878724.1">
    <property type="nucleotide sequence ID" value="NZ_JAVMIP010000012.1"/>
</dbReference>
<name>A0AAE4FSF7_9CYAN</name>
<gene>
    <name evidence="1" type="ORF">RIF25_11765</name>
</gene>
<sequence>MTLDNLQSVGLGLGENTDSDPVYRLDFRNHQETLEFGHSLSEEQVKADLSQAEIFIKDPAASPLTLSRFHQAWEFVILGLPIAALGLGIIRHQFLGLSPVANIEQPS</sequence>
<evidence type="ECO:0000313" key="2">
    <source>
        <dbReference type="Proteomes" id="UP001268256"/>
    </source>
</evidence>
<evidence type="ECO:0000313" key="1">
    <source>
        <dbReference type="EMBL" id="MDS3861483.1"/>
    </source>
</evidence>
<dbReference type="EMBL" id="JAVMIP010000012">
    <property type="protein sequence ID" value="MDS3861483.1"/>
    <property type="molecule type" value="Genomic_DNA"/>
</dbReference>
<dbReference type="AlphaFoldDB" id="A0AAE4FSF7"/>
<keyword evidence="2" id="KW-1185">Reference proteome</keyword>
<reference evidence="2" key="1">
    <citation type="submission" date="2023-07" db="EMBL/GenBank/DDBJ databases">
        <authorList>
            <person name="Luz R."/>
            <person name="Cordeiro R."/>
            <person name="Fonseca A."/>
            <person name="Goncalves V."/>
        </authorList>
    </citation>
    <scope>NUCLEOTIDE SEQUENCE [LARGE SCALE GENOMIC DNA]</scope>
    <source>
        <strain evidence="2">BACA0444</strain>
    </source>
</reference>
<dbReference type="Proteomes" id="UP001268256">
    <property type="component" value="Unassembled WGS sequence"/>
</dbReference>